<dbReference type="EMBL" id="BQFW01000012">
    <property type="protein sequence ID" value="GJJ76806.1"/>
    <property type="molecule type" value="Genomic_DNA"/>
</dbReference>
<dbReference type="InterPro" id="IPR001810">
    <property type="entry name" value="F-box_dom"/>
</dbReference>
<dbReference type="InterPro" id="IPR032675">
    <property type="entry name" value="LRR_dom_sf"/>
</dbReference>
<comment type="caution">
    <text evidence="2">The sequence shown here is derived from an EMBL/GenBank/DDBJ whole genome shotgun (WGS) entry which is preliminary data.</text>
</comment>
<organism evidence="2 3">
    <name type="scientific">Entomortierella parvispora</name>
    <dbReference type="NCBI Taxonomy" id="205924"/>
    <lineage>
        <taxon>Eukaryota</taxon>
        <taxon>Fungi</taxon>
        <taxon>Fungi incertae sedis</taxon>
        <taxon>Mucoromycota</taxon>
        <taxon>Mortierellomycotina</taxon>
        <taxon>Mortierellomycetes</taxon>
        <taxon>Mortierellales</taxon>
        <taxon>Mortierellaceae</taxon>
        <taxon>Entomortierella</taxon>
    </lineage>
</organism>
<dbReference type="Gene3D" id="1.20.1280.50">
    <property type="match status" value="1"/>
</dbReference>
<name>A0A9P3HHN7_9FUNG</name>
<dbReference type="Gene3D" id="3.80.10.10">
    <property type="entry name" value="Ribonuclease Inhibitor"/>
    <property type="match status" value="1"/>
</dbReference>
<keyword evidence="3" id="KW-1185">Reference proteome</keyword>
<dbReference type="Proteomes" id="UP000827284">
    <property type="component" value="Unassembled WGS sequence"/>
</dbReference>
<evidence type="ECO:0000259" key="1">
    <source>
        <dbReference type="PROSITE" id="PS50181"/>
    </source>
</evidence>
<dbReference type="SUPFAM" id="SSF81383">
    <property type="entry name" value="F-box domain"/>
    <property type="match status" value="1"/>
</dbReference>
<dbReference type="AlphaFoldDB" id="A0A9P3HHN7"/>
<reference evidence="2" key="2">
    <citation type="journal article" date="2022" name="Microbiol. Resour. Announc.">
        <title>Whole-Genome Sequence of Entomortierella parvispora E1425, a Mucoromycotan Fungus Associated with Burkholderiaceae-Related Endosymbiotic Bacteria.</title>
        <authorList>
            <person name="Herlambang A."/>
            <person name="Guo Y."/>
            <person name="Takashima Y."/>
            <person name="Narisawa K."/>
            <person name="Ohta H."/>
            <person name="Nishizawa T."/>
        </authorList>
    </citation>
    <scope>NUCLEOTIDE SEQUENCE</scope>
    <source>
        <strain evidence="2">E1425</strain>
    </source>
</reference>
<reference evidence="2" key="1">
    <citation type="submission" date="2021-11" db="EMBL/GenBank/DDBJ databases">
        <authorList>
            <person name="Herlambang A."/>
            <person name="Guo Y."/>
            <person name="Takashima Y."/>
            <person name="Nishizawa T."/>
        </authorList>
    </citation>
    <scope>NUCLEOTIDE SEQUENCE</scope>
    <source>
        <strain evidence="2">E1425</strain>
    </source>
</reference>
<gene>
    <name evidence="2" type="ORF">EMPS_09165</name>
</gene>
<dbReference type="InterPro" id="IPR036047">
    <property type="entry name" value="F-box-like_dom_sf"/>
</dbReference>
<dbReference type="CDD" id="cd09917">
    <property type="entry name" value="F-box_SF"/>
    <property type="match status" value="1"/>
</dbReference>
<accession>A0A9P3HHN7</accession>
<protein>
    <recommendedName>
        <fullName evidence="1">F-box domain-containing protein</fullName>
    </recommendedName>
</protein>
<evidence type="ECO:0000313" key="2">
    <source>
        <dbReference type="EMBL" id="GJJ76806.1"/>
    </source>
</evidence>
<sequence length="565" mass="64500">MNSFTYPLTLVTVPMETLEVILPYLSQKDLCHCALVSREWNKVLTPFLWQTITIPPSITIRLNKQADIFSKDEIQQAFNRNASFVRVLHLVLKSMYEQFLPTLDTVSLDPRVGDSRIYKTGLLSNLHTLELHHIHIQPGEKTLLEERVFALVRQNPLIKRFKISLNMDDQALVQLVTEYMPNLEDFELDMQWQGNLKEFLENLPESIRKVRMLSALHVEPEPQAQTPTMDGASAMARKVRSHRALESFIISETIEGRKEDVFVRFLQSCSSKLRVFEGIGAMWCPENKAIAQALSSLGFVWTALRKDDLPYNIPDEDTARIVTSSPLTVIELFTQHLRSMTVKALIEKCDNLTTLGIVEARADTPEGTSAFTGATIQTILSKVKNLKSLYVHSPLKAHRMIAEDILVSEWATTTLEYLVVKIDTPRVYEHTTDEDEGAVDIQRSREIQRSLLRRLGQQKHLKGLVIGGGVVSDSTGNYENQRDCLELSLEAGLDELKDLNRLELLRVHNMYHRIGVPELEWMVQNWPQINHVFGVVGPERPSDEVKDWIATHRPSWLTGGIWHSR</sequence>
<dbReference type="PROSITE" id="PS50181">
    <property type="entry name" value="FBOX"/>
    <property type="match status" value="1"/>
</dbReference>
<feature type="domain" description="F-box" evidence="1">
    <location>
        <begin position="7"/>
        <end position="52"/>
    </location>
</feature>
<evidence type="ECO:0000313" key="3">
    <source>
        <dbReference type="Proteomes" id="UP000827284"/>
    </source>
</evidence>
<dbReference type="OrthoDB" id="2095648at2759"/>
<dbReference type="Pfam" id="PF12937">
    <property type="entry name" value="F-box-like"/>
    <property type="match status" value="1"/>
</dbReference>
<proteinExistence type="predicted"/>